<dbReference type="AlphaFoldDB" id="A0A0F9MW79"/>
<sequence>MQSSDRNARDNKPITMFTIDGKKYDTKSLPILEIDDWLELVDDVQLAEKAMGAQKDPVEIRKHRREFHRQLFECVCAYNPEVFGTPEELSEAGVTASQMVAAFMEMQSISDPTVLCKTAILKEMTKRMKEMPAVVMEKIAAASG</sequence>
<organism evidence="1">
    <name type="scientific">marine sediment metagenome</name>
    <dbReference type="NCBI Taxonomy" id="412755"/>
    <lineage>
        <taxon>unclassified sequences</taxon>
        <taxon>metagenomes</taxon>
        <taxon>ecological metagenomes</taxon>
    </lineage>
</organism>
<proteinExistence type="predicted"/>
<accession>A0A0F9MW79</accession>
<gene>
    <name evidence="1" type="ORF">LCGC14_1105510</name>
</gene>
<protein>
    <submittedName>
        <fullName evidence="1">Uncharacterized protein</fullName>
    </submittedName>
</protein>
<dbReference type="EMBL" id="LAZR01005013">
    <property type="protein sequence ID" value="KKN03647.1"/>
    <property type="molecule type" value="Genomic_DNA"/>
</dbReference>
<name>A0A0F9MW79_9ZZZZ</name>
<evidence type="ECO:0000313" key="1">
    <source>
        <dbReference type="EMBL" id="KKN03647.1"/>
    </source>
</evidence>
<reference evidence="1" key="1">
    <citation type="journal article" date="2015" name="Nature">
        <title>Complex archaea that bridge the gap between prokaryotes and eukaryotes.</title>
        <authorList>
            <person name="Spang A."/>
            <person name="Saw J.H."/>
            <person name="Jorgensen S.L."/>
            <person name="Zaremba-Niedzwiedzka K."/>
            <person name="Martijn J."/>
            <person name="Lind A.E."/>
            <person name="van Eijk R."/>
            <person name="Schleper C."/>
            <person name="Guy L."/>
            <person name="Ettema T.J."/>
        </authorList>
    </citation>
    <scope>NUCLEOTIDE SEQUENCE</scope>
</reference>
<comment type="caution">
    <text evidence="1">The sequence shown here is derived from an EMBL/GenBank/DDBJ whole genome shotgun (WGS) entry which is preliminary data.</text>
</comment>